<accession>A0A2K8L5Z1</accession>
<dbReference type="Proteomes" id="UP000231637">
    <property type="component" value="Chromosome"/>
</dbReference>
<sequence length="398" mass="44752">MVICVRFGRKMTMKISSFWLMPVLALLLTACPSKRVEKAPEKVEQQPAYIKSDWRTLPEWGQVALVSSLEALRAGCVSLKRREQWQQICAEAGLLDIDNNDAVRTFFESHFTPWQLKNGDGSDHGLITGYYEPLLYGSREKTGRFRFPIYGEPDDLLIIDLAELYPELKGKRLRGRVEGKRVVPYHDRAAIDSEHPPAGKEILWVDDEIGLFFLQVQGSGRVQMPDGSIVKLGYANQNGHPYNSIGKRLVEMGEMTVHQASMQRIRQWGVDNPARLKELLYHNPSYVFFREMPESLSSAVGAMGVPLTAGYSMAVDRRTIPLGMPVYLSTTWPGSDKPLNRLMLAQDVGGAIKGTIRGDFFWGFGEEAGKYAGSMKQQGRMWVFFPNGITPTINTASR</sequence>
<dbReference type="EC" id="4.2.2.n1" evidence="2"/>
<dbReference type="InterPro" id="IPR026044">
    <property type="entry name" value="MltA"/>
</dbReference>
<evidence type="ECO:0000256" key="5">
    <source>
        <dbReference type="ARBA" id="ARBA00030918"/>
    </source>
</evidence>
<dbReference type="PANTHER" id="PTHR30124:SF0">
    <property type="entry name" value="MEMBRANE-BOUND LYTIC MUREIN TRANSGLYCOSYLASE A"/>
    <property type="match status" value="1"/>
</dbReference>
<evidence type="ECO:0000256" key="2">
    <source>
        <dbReference type="ARBA" id="ARBA00012587"/>
    </source>
</evidence>
<dbReference type="InterPro" id="IPR036908">
    <property type="entry name" value="RlpA-like_sf"/>
</dbReference>
<keyword evidence="8" id="KW-1185">Reference proteome</keyword>
<protein>
    <recommendedName>
        <fullName evidence="2">peptidoglycan lytic exotransglycosylase</fullName>
        <ecNumber evidence="2">4.2.2.n1</ecNumber>
    </recommendedName>
    <alternativeName>
        <fullName evidence="5">Murein hydrolase A</fullName>
    </alternativeName>
</protein>
<dbReference type="GO" id="GO:0071555">
    <property type="term" value="P:cell wall organization"/>
    <property type="evidence" value="ECO:0007669"/>
    <property type="project" value="UniProtKB-KW"/>
</dbReference>
<comment type="catalytic activity">
    <reaction evidence="1">
        <text>Exolytic cleavage of the (1-&gt;4)-beta-glycosidic linkage between N-acetylmuramic acid (MurNAc) and N-acetylglucosamine (GlcNAc) residues in peptidoglycan, from either the reducing or the non-reducing ends of the peptidoglycan chains, with concomitant formation of a 1,6-anhydrobond in the MurNAc residue.</text>
        <dbReference type="EC" id="4.2.2.n1"/>
    </reaction>
</comment>
<dbReference type="GO" id="GO:0008933">
    <property type="term" value="F:peptidoglycan lytic transglycosylase activity"/>
    <property type="evidence" value="ECO:0007669"/>
    <property type="project" value="TreeGrafter"/>
</dbReference>
<dbReference type="SUPFAM" id="SSF50685">
    <property type="entry name" value="Barwin-like endoglucanases"/>
    <property type="match status" value="1"/>
</dbReference>
<dbReference type="GO" id="GO:0009254">
    <property type="term" value="P:peptidoglycan turnover"/>
    <property type="evidence" value="ECO:0007669"/>
    <property type="project" value="InterPro"/>
</dbReference>
<evidence type="ECO:0000256" key="1">
    <source>
        <dbReference type="ARBA" id="ARBA00001420"/>
    </source>
</evidence>
<dbReference type="InterPro" id="IPR005300">
    <property type="entry name" value="MltA_B"/>
</dbReference>
<dbReference type="Pfam" id="PF03562">
    <property type="entry name" value="MltA"/>
    <property type="match status" value="1"/>
</dbReference>
<dbReference type="PIRSF" id="PIRSF019422">
    <property type="entry name" value="MltA"/>
    <property type="match status" value="1"/>
</dbReference>
<keyword evidence="3" id="KW-0456">Lyase</keyword>
<dbReference type="AlphaFoldDB" id="A0A2K8L5Z1"/>
<dbReference type="KEGG" id="mfn:Ga0123462_1901"/>
<dbReference type="GO" id="GO:0009253">
    <property type="term" value="P:peptidoglycan catabolic process"/>
    <property type="evidence" value="ECO:0007669"/>
    <property type="project" value="TreeGrafter"/>
</dbReference>
<dbReference type="CDD" id="cd14668">
    <property type="entry name" value="mlta_B"/>
    <property type="match status" value="1"/>
</dbReference>
<organism evidence="7 8">
    <name type="scientific">Mariprofundus ferrinatatus</name>
    <dbReference type="NCBI Taxonomy" id="1921087"/>
    <lineage>
        <taxon>Bacteria</taxon>
        <taxon>Pseudomonadati</taxon>
        <taxon>Pseudomonadota</taxon>
        <taxon>Candidatius Mariprofundia</taxon>
        <taxon>Mariprofundales</taxon>
        <taxon>Mariprofundaceae</taxon>
        <taxon>Mariprofundus</taxon>
    </lineage>
</organism>
<keyword evidence="4" id="KW-0961">Cell wall biogenesis/degradation</keyword>
<dbReference type="Pfam" id="PF06725">
    <property type="entry name" value="3D"/>
    <property type="match status" value="1"/>
</dbReference>
<dbReference type="PROSITE" id="PS51257">
    <property type="entry name" value="PROKAR_LIPOPROTEIN"/>
    <property type="match status" value="1"/>
</dbReference>
<evidence type="ECO:0000313" key="7">
    <source>
        <dbReference type="EMBL" id="ATX82738.1"/>
    </source>
</evidence>
<name>A0A2K8L5Z1_9PROT</name>
<dbReference type="CDD" id="cd14485">
    <property type="entry name" value="mltA_like_LT_A"/>
    <property type="match status" value="1"/>
</dbReference>
<proteinExistence type="predicted"/>
<evidence type="ECO:0000259" key="6">
    <source>
        <dbReference type="SMART" id="SM00925"/>
    </source>
</evidence>
<dbReference type="GO" id="GO:0019867">
    <property type="term" value="C:outer membrane"/>
    <property type="evidence" value="ECO:0007669"/>
    <property type="project" value="InterPro"/>
</dbReference>
<reference evidence="7 8" key="1">
    <citation type="submission" date="2016-12" db="EMBL/GenBank/DDBJ databases">
        <title>Isolation and genomic insights into novel planktonic Zetaproteobacteria from stratified waters of the Chesapeake Bay.</title>
        <authorList>
            <person name="McAllister S.M."/>
            <person name="Kato S."/>
            <person name="Chan C.S."/>
            <person name="Chiu B.K."/>
            <person name="Field E.K."/>
        </authorList>
    </citation>
    <scope>NUCLEOTIDE SEQUENCE [LARGE SCALE GENOMIC DNA]</scope>
    <source>
        <strain evidence="7 8">CP-8</strain>
    </source>
</reference>
<feature type="domain" description="Lytic transglycosylase MltA" evidence="6">
    <location>
        <begin position="134"/>
        <end position="290"/>
    </location>
</feature>
<dbReference type="EMBL" id="CP018800">
    <property type="protein sequence ID" value="ATX82738.1"/>
    <property type="molecule type" value="Genomic_DNA"/>
</dbReference>
<evidence type="ECO:0000256" key="3">
    <source>
        <dbReference type="ARBA" id="ARBA00023239"/>
    </source>
</evidence>
<dbReference type="Gene3D" id="2.40.240.50">
    <property type="entry name" value="Barwin-like endoglucanases"/>
    <property type="match status" value="1"/>
</dbReference>
<dbReference type="GO" id="GO:0004553">
    <property type="term" value="F:hydrolase activity, hydrolyzing O-glycosyl compounds"/>
    <property type="evidence" value="ECO:0007669"/>
    <property type="project" value="InterPro"/>
</dbReference>
<evidence type="ECO:0000256" key="4">
    <source>
        <dbReference type="ARBA" id="ARBA00023316"/>
    </source>
</evidence>
<gene>
    <name evidence="7" type="ORF">Ga0123462_1901</name>
</gene>
<dbReference type="InterPro" id="IPR010611">
    <property type="entry name" value="3D_dom"/>
</dbReference>
<dbReference type="PANTHER" id="PTHR30124">
    <property type="entry name" value="MEMBRANE-BOUND LYTIC MUREIN TRANSGLYCOSYLASE A"/>
    <property type="match status" value="1"/>
</dbReference>
<dbReference type="Gene3D" id="2.40.40.10">
    <property type="entry name" value="RlpA-like domain"/>
    <property type="match status" value="1"/>
</dbReference>
<evidence type="ECO:0000313" key="8">
    <source>
        <dbReference type="Proteomes" id="UP000231637"/>
    </source>
</evidence>
<dbReference type="SMART" id="SM00925">
    <property type="entry name" value="MltA"/>
    <property type="match status" value="1"/>
</dbReference>